<gene>
    <name evidence="10" type="ORF">FHU32_000623</name>
</gene>
<comment type="subcellular location">
    <subcellularLocation>
        <location evidence="1">Cell membrane</location>
        <topology evidence="1">Multi-pass membrane protein</topology>
    </subcellularLocation>
</comment>
<dbReference type="InterPro" id="IPR050539">
    <property type="entry name" value="ThrE_Dicarb/AminoAcid_Exp"/>
</dbReference>
<keyword evidence="3 7" id="KW-0812">Transmembrane</keyword>
<dbReference type="GO" id="GO:0005886">
    <property type="term" value="C:plasma membrane"/>
    <property type="evidence" value="ECO:0007669"/>
    <property type="project" value="UniProtKB-SubCell"/>
</dbReference>
<dbReference type="GO" id="GO:0015744">
    <property type="term" value="P:succinate transport"/>
    <property type="evidence" value="ECO:0007669"/>
    <property type="project" value="TreeGrafter"/>
</dbReference>
<dbReference type="InterPro" id="IPR024528">
    <property type="entry name" value="ThrE_2"/>
</dbReference>
<feature type="transmembrane region" description="Helical" evidence="7">
    <location>
        <begin position="319"/>
        <end position="339"/>
    </location>
</feature>
<keyword evidence="5 7" id="KW-0472">Membrane</keyword>
<dbReference type="PANTHER" id="PTHR34390:SF2">
    <property type="entry name" value="SUCCINATE TRANSPORTER SUBUNIT YJJP-RELATED"/>
    <property type="match status" value="1"/>
</dbReference>
<proteinExistence type="inferred from homology"/>
<organism evidence="10 11">
    <name type="scientific">Corynebacterium bovis DSM 20582 = CIP 54.80</name>
    <dbReference type="NCBI Taxonomy" id="927655"/>
    <lineage>
        <taxon>Bacteria</taxon>
        <taxon>Bacillati</taxon>
        <taxon>Actinomycetota</taxon>
        <taxon>Actinomycetes</taxon>
        <taxon>Mycobacteriales</taxon>
        <taxon>Corynebacteriaceae</taxon>
        <taxon>Corynebacterium</taxon>
    </lineage>
</organism>
<evidence type="ECO:0000313" key="11">
    <source>
        <dbReference type="Proteomes" id="UP000612712"/>
    </source>
</evidence>
<comment type="caution">
    <text evidence="10">The sequence shown here is derived from an EMBL/GenBank/DDBJ whole genome shotgun (WGS) entry which is preliminary data.</text>
</comment>
<feature type="transmembrane region" description="Helical" evidence="7">
    <location>
        <begin position="165"/>
        <end position="181"/>
    </location>
</feature>
<evidence type="ECO:0000256" key="1">
    <source>
        <dbReference type="ARBA" id="ARBA00004651"/>
    </source>
</evidence>
<evidence type="ECO:0000256" key="5">
    <source>
        <dbReference type="ARBA" id="ARBA00023136"/>
    </source>
</evidence>
<dbReference type="InterPro" id="IPR010619">
    <property type="entry name" value="ThrE-like_N"/>
</dbReference>
<keyword evidence="4 7" id="KW-1133">Transmembrane helix</keyword>
<dbReference type="GO" id="GO:0022857">
    <property type="term" value="F:transmembrane transporter activity"/>
    <property type="evidence" value="ECO:0007669"/>
    <property type="project" value="InterPro"/>
</dbReference>
<dbReference type="AlphaFoldDB" id="A0A8H9YB41"/>
<evidence type="ECO:0000259" key="9">
    <source>
        <dbReference type="Pfam" id="PF12821"/>
    </source>
</evidence>
<evidence type="ECO:0000256" key="7">
    <source>
        <dbReference type="SAM" id="Phobius"/>
    </source>
</evidence>
<evidence type="ECO:0000259" key="8">
    <source>
        <dbReference type="Pfam" id="PF06738"/>
    </source>
</evidence>
<evidence type="ECO:0000313" key="10">
    <source>
        <dbReference type="EMBL" id="MBB3115419.1"/>
    </source>
</evidence>
<evidence type="ECO:0000256" key="3">
    <source>
        <dbReference type="ARBA" id="ARBA00022692"/>
    </source>
</evidence>
<feature type="transmembrane region" description="Helical" evidence="7">
    <location>
        <begin position="370"/>
        <end position="390"/>
    </location>
</feature>
<feature type="transmembrane region" description="Helical" evidence="7">
    <location>
        <begin position="402"/>
        <end position="423"/>
    </location>
</feature>
<dbReference type="Pfam" id="PF12821">
    <property type="entry name" value="ThrE_2"/>
    <property type="match status" value="1"/>
</dbReference>
<dbReference type="Pfam" id="PF06738">
    <property type="entry name" value="ThrE"/>
    <property type="match status" value="1"/>
</dbReference>
<feature type="transmembrane region" description="Helical" evidence="7">
    <location>
        <begin position="429"/>
        <end position="455"/>
    </location>
</feature>
<dbReference type="NCBIfam" id="NF047720">
    <property type="entry name" value="ThrSerExpThrE"/>
    <property type="match status" value="1"/>
</dbReference>
<feature type="domain" description="Threonine/Serine exporter ThrE" evidence="9">
    <location>
        <begin position="327"/>
        <end position="452"/>
    </location>
</feature>
<dbReference type="PANTHER" id="PTHR34390">
    <property type="entry name" value="UPF0442 PROTEIN YJJB-RELATED"/>
    <property type="match status" value="1"/>
</dbReference>
<feature type="transmembrane region" description="Helical" evidence="7">
    <location>
        <begin position="240"/>
        <end position="261"/>
    </location>
</feature>
<evidence type="ECO:0000256" key="2">
    <source>
        <dbReference type="ARBA" id="ARBA00022475"/>
    </source>
</evidence>
<feature type="domain" description="Threonine/serine exporter-like N-terminal" evidence="8">
    <location>
        <begin position="54"/>
        <end position="299"/>
    </location>
</feature>
<evidence type="ECO:0000256" key="4">
    <source>
        <dbReference type="ARBA" id="ARBA00022989"/>
    </source>
</evidence>
<dbReference type="Proteomes" id="UP000612712">
    <property type="component" value="Unassembled WGS sequence"/>
</dbReference>
<feature type="transmembrane region" description="Helical" evidence="7">
    <location>
        <begin position="213"/>
        <end position="234"/>
    </location>
</feature>
<evidence type="ECO:0000256" key="6">
    <source>
        <dbReference type="ARBA" id="ARBA00034125"/>
    </source>
</evidence>
<protein>
    <submittedName>
        <fullName evidence="10">Uncharacterized membrane protein YjjP (DUF1212 family)</fullName>
    </submittedName>
</protein>
<accession>A0A8H9YB41</accession>
<reference evidence="10" key="1">
    <citation type="submission" date="2020-08" db="EMBL/GenBank/DDBJ databases">
        <title>Sequencing the genomes of 1000 actinobacteria strains.</title>
        <authorList>
            <person name="Klenk H.-P."/>
        </authorList>
    </citation>
    <scope>NUCLEOTIDE SEQUENCE</scope>
    <source>
        <strain evidence="10">DSM 20582</strain>
    </source>
</reference>
<sequence length="510" mass="54049">MTTMDRIRQARHRLADVVFTGNRSTIDAIRTAPPPSPLAPVDLSEPKTVHTVMDLAARIGDLLLSSGTGNSDTKAQILGITAAYGLYGCHVDITLNTITMFAPSRTGEAPTTAFRVVHRLNTDFSKLTEVDRLIRSIVAGATPLELAQKLLREIETAPPPYRTRYALLSWGGFAGAVALLLGGGLTVAVIATVTTVFSMFTTAWLASKSLPTFFQNFVGGFIATVPAAVIYGVGQRFNLFLAPSFVVASCIVALLAGLTLVQALQDGVTGAPVTSSARFFETILGTGAIISGIGVGIRIMDRLGVTLPPLDTTATSTSFANSTIQVVSGAAAAAFFCVACFCERRALIVASFTSLVASAAYYFVMLPTGFGAIGGSAATAVLIGLAGGLLSRRYLIPPQITAIAGITPLLPGLALYRGMYAMLNNQFVVGFSSLAAALATATALGAGVVLGEWVARRLRRPRILHIADGIRRPGTRRKSRVHWMRRRPRTLSSQWSPDLGRRRARRDPAT</sequence>
<dbReference type="EMBL" id="JACHWT010000002">
    <property type="protein sequence ID" value="MBB3115419.1"/>
    <property type="molecule type" value="Genomic_DNA"/>
</dbReference>
<comment type="similarity">
    <text evidence="6">Belongs to the ThrE exporter (TC 2.A.79) family.</text>
</comment>
<keyword evidence="2" id="KW-1003">Cell membrane</keyword>
<name>A0A8H9YB41_9CORY</name>
<feature type="transmembrane region" description="Helical" evidence="7">
    <location>
        <begin position="346"/>
        <end position="364"/>
    </location>
</feature>